<evidence type="ECO:0000256" key="3">
    <source>
        <dbReference type="SAM" id="MobiDB-lite"/>
    </source>
</evidence>
<protein>
    <submittedName>
        <fullName evidence="4">Uncharacterized protein</fullName>
    </submittedName>
</protein>
<feature type="compositionally biased region" description="Low complexity" evidence="3">
    <location>
        <begin position="227"/>
        <end position="259"/>
    </location>
</feature>
<feature type="region of interest" description="Disordered" evidence="3">
    <location>
        <begin position="405"/>
        <end position="436"/>
    </location>
</feature>
<dbReference type="EMBL" id="JAGTXO010000007">
    <property type="protein sequence ID" value="KAG8466653.1"/>
    <property type="molecule type" value="Genomic_DNA"/>
</dbReference>
<accession>A0A8J5XGF2</accession>
<dbReference type="SUPFAM" id="SSF48403">
    <property type="entry name" value="Ankyrin repeat"/>
    <property type="match status" value="2"/>
</dbReference>
<feature type="compositionally biased region" description="Basic residues" evidence="3">
    <location>
        <begin position="265"/>
        <end position="276"/>
    </location>
</feature>
<feature type="repeat" description="ANK" evidence="1">
    <location>
        <begin position="676"/>
        <end position="708"/>
    </location>
</feature>
<dbReference type="OrthoDB" id="2423701at2759"/>
<feature type="region of interest" description="Disordered" evidence="3">
    <location>
        <begin position="568"/>
        <end position="604"/>
    </location>
</feature>
<name>A0A8J5XGF2_DIALT</name>
<feature type="repeat" description="ANK" evidence="1">
    <location>
        <begin position="56"/>
        <end position="88"/>
    </location>
</feature>
<feature type="compositionally biased region" description="Low complexity" evidence="3">
    <location>
        <begin position="300"/>
        <end position="310"/>
    </location>
</feature>
<feature type="repeat" description="ANK" evidence="1">
    <location>
        <begin position="89"/>
        <end position="121"/>
    </location>
</feature>
<dbReference type="PROSITE" id="PS50088">
    <property type="entry name" value="ANK_REPEAT"/>
    <property type="match status" value="4"/>
</dbReference>
<evidence type="ECO:0000256" key="2">
    <source>
        <dbReference type="PROSITE-ProRule" id="PRU00339"/>
    </source>
</evidence>
<feature type="compositionally biased region" description="Acidic residues" evidence="3">
    <location>
        <begin position="410"/>
        <end position="424"/>
    </location>
</feature>
<sequence>MPGVVEPEAKYVPPPDGREWLAAARKEDFATLRRLYDKAGAALVNYCGKGTSYGFVGNSALHWAAAKNNTALIKWLLSVGAQLDVGNGDNATPLHSAASNNSLAAAELLLERGADSSRRDGLDETPRDAATRRGFSALAKKFDALAGAGALRRVCAELLAAPEATWTIKDMKSALELSGHPAEAQGITEKEQLRERARAVVQAFAQPEGSAWYAPPSAAPPGEMGDGHAAGSAPRGSAAAAAGAGAPAAPAHAAQPCGGASKGAGRARRKKNRGAKPRPAADQSDSDDNGPPTPAGVHHPLAAGPAASPAADTSIAASAGAGAGAAPPVATAAGGAEGAEGAEDAAARALADAHAAACRLHAAALFNDDDLPAAHVPANDRVARAPGSEHDGGGRENALEILHAVPQPGDDGDDDDDDDDDESNDGTTASNGSGRARQVAAAANAKEQGNSAFSAGDYVSAVKYYTVALRLDSRSHVLFSNRSACHAALGDGGKALDDARQCVRLDSSWAKGHGRVGAALLLLGRPQAALEAYEAGLTLEPGSEGLRRGAGEARAALDRGAAGAAELAAGAPEGGARRAGEGACSAHARRSSSPPPPPLPQRLDHLPIDAQWIEHSKSGSVSGLRALLAQSPALLTVLSVNSLGHSALHWAAARNHYHAAEWLLDQGLAADVRNKMGATPLHSAVANGCAVIIELLARRGADMTARDGAGEDARGLALRRGYPRIAELLDKLGGTDRQPQRAGAQHPSGSARADAGETKPAVGGSRHTRESLHHLSYEQLIDLVLELQPTARSG</sequence>
<keyword evidence="1" id="KW-0040">ANK repeat</keyword>
<feature type="region of interest" description="Disordered" evidence="3">
    <location>
        <begin position="732"/>
        <end position="771"/>
    </location>
</feature>
<reference evidence="4" key="1">
    <citation type="submission" date="2021-05" db="EMBL/GenBank/DDBJ databases">
        <title>The genome of the haptophyte Pavlova lutheri (Diacronema luteri, Pavlovales) - a model for lipid biosynthesis in eukaryotic algae.</title>
        <authorList>
            <person name="Hulatt C.J."/>
            <person name="Posewitz M.C."/>
        </authorList>
    </citation>
    <scope>NUCLEOTIDE SEQUENCE</scope>
    <source>
        <strain evidence="4">NIVA-4/92</strain>
    </source>
</reference>
<dbReference type="SUPFAM" id="SSF48452">
    <property type="entry name" value="TPR-like"/>
    <property type="match status" value="1"/>
</dbReference>
<evidence type="ECO:0000313" key="4">
    <source>
        <dbReference type="EMBL" id="KAG8466653.1"/>
    </source>
</evidence>
<dbReference type="AlphaFoldDB" id="A0A8J5XGF2"/>
<keyword evidence="5" id="KW-1185">Reference proteome</keyword>
<dbReference type="SMART" id="SM00248">
    <property type="entry name" value="ANK"/>
    <property type="match status" value="4"/>
</dbReference>
<dbReference type="Gene3D" id="1.25.40.20">
    <property type="entry name" value="Ankyrin repeat-containing domain"/>
    <property type="match status" value="2"/>
</dbReference>
<gene>
    <name evidence="4" type="ORF">KFE25_008032</name>
</gene>
<dbReference type="InterPro" id="IPR051616">
    <property type="entry name" value="Cul2-RING_E3_ligase_SR"/>
</dbReference>
<feature type="repeat" description="TPR" evidence="2">
    <location>
        <begin position="510"/>
        <end position="543"/>
    </location>
</feature>
<dbReference type="SMART" id="SM00028">
    <property type="entry name" value="TPR"/>
    <property type="match status" value="3"/>
</dbReference>
<dbReference type="Gene3D" id="1.25.40.10">
    <property type="entry name" value="Tetratricopeptide repeat domain"/>
    <property type="match status" value="1"/>
</dbReference>
<dbReference type="Proteomes" id="UP000751190">
    <property type="component" value="Unassembled WGS sequence"/>
</dbReference>
<feature type="repeat" description="ANK" evidence="1">
    <location>
        <begin position="643"/>
        <end position="675"/>
    </location>
</feature>
<dbReference type="InterPro" id="IPR019734">
    <property type="entry name" value="TPR_rpt"/>
</dbReference>
<dbReference type="InterPro" id="IPR011990">
    <property type="entry name" value="TPR-like_helical_dom_sf"/>
</dbReference>
<feature type="region of interest" description="Disordered" evidence="3">
    <location>
        <begin position="208"/>
        <end position="310"/>
    </location>
</feature>
<evidence type="ECO:0000256" key="1">
    <source>
        <dbReference type="PROSITE-ProRule" id="PRU00023"/>
    </source>
</evidence>
<dbReference type="PROSITE" id="PS50005">
    <property type="entry name" value="TPR"/>
    <property type="match status" value="1"/>
</dbReference>
<dbReference type="PANTHER" id="PTHR46224:SF6">
    <property type="entry name" value="ANKYRIN REPEAT FAMILY PROTEIN"/>
    <property type="match status" value="1"/>
</dbReference>
<evidence type="ECO:0000313" key="5">
    <source>
        <dbReference type="Proteomes" id="UP000751190"/>
    </source>
</evidence>
<keyword evidence="2" id="KW-0802">TPR repeat</keyword>
<organism evidence="4 5">
    <name type="scientific">Diacronema lutheri</name>
    <name type="common">Unicellular marine alga</name>
    <name type="synonym">Monochrysis lutheri</name>
    <dbReference type="NCBI Taxonomy" id="2081491"/>
    <lineage>
        <taxon>Eukaryota</taxon>
        <taxon>Haptista</taxon>
        <taxon>Haptophyta</taxon>
        <taxon>Pavlovophyceae</taxon>
        <taxon>Pavlovales</taxon>
        <taxon>Pavlovaceae</taxon>
        <taxon>Diacronema</taxon>
    </lineage>
</organism>
<dbReference type="PANTHER" id="PTHR46224">
    <property type="entry name" value="ANKYRIN REPEAT FAMILY PROTEIN"/>
    <property type="match status" value="1"/>
</dbReference>
<proteinExistence type="predicted"/>
<comment type="caution">
    <text evidence="4">The sequence shown here is derived from an EMBL/GenBank/DDBJ whole genome shotgun (WGS) entry which is preliminary data.</text>
</comment>
<dbReference type="InterPro" id="IPR036770">
    <property type="entry name" value="Ankyrin_rpt-contain_sf"/>
</dbReference>
<dbReference type="PROSITE" id="PS50297">
    <property type="entry name" value="ANK_REP_REGION"/>
    <property type="match status" value="4"/>
</dbReference>
<dbReference type="InterPro" id="IPR002110">
    <property type="entry name" value="Ankyrin_rpt"/>
</dbReference>
<dbReference type="Pfam" id="PF12796">
    <property type="entry name" value="Ank_2"/>
    <property type="match status" value="2"/>
</dbReference>